<dbReference type="InterPro" id="IPR000014">
    <property type="entry name" value="PAS"/>
</dbReference>
<dbReference type="InterPro" id="IPR043128">
    <property type="entry name" value="Rev_trsase/Diguanyl_cyclase"/>
</dbReference>
<dbReference type="PROSITE" id="PS50112">
    <property type="entry name" value="PAS"/>
    <property type="match status" value="1"/>
</dbReference>
<dbReference type="NCBIfam" id="TIGR00229">
    <property type="entry name" value="sensory_box"/>
    <property type="match status" value="1"/>
</dbReference>
<keyword evidence="1" id="KW-1133">Transmembrane helix</keyword>
<dbReference type="CDD" id="cd01949">
    <property type="entry name" value="GGDEF"/>
    <property type="match status" value="1"/>
</dbReference>
<dbReference type="PANTHER" id="PTHR44757">
    <property type="entry name" value="DIGUANYLATE CYCLASE DGCP"/>
    <property type="match status" value="1"/>
</dbReference>
<dbReference type="Proteomes" id="UP001589747">
    <property type="component" value="Unassembled WGS sequence"/>
</dbReference>
<dbReference type="PANTHER" id="PTHR44757:SF2">
    <property type="entry name" value="BIOFILM ARCHITECTURE MAINTENANCE PROTEIN MBAA"/>
    <property type="match status" value="1"/>
</dbReference>
<keyword evidence="1" id="KW-0812">Transmembrane</keyword>
<dbReference type="PROSITE" id="PS50887">
    <property type="entry name" value="GGDEF"/>
    <property type="match status" value="1"/>
</dbReference>
<reference evidence="4 5" key="1">
    <citation type="submission" date="2024-09" db="EMBL/GenBank/DDBJ databases">
        <authorList>
            <person name="Sun Q."/>
            <person name="Mori K."/>
        </authorList>
    </citation>
    <scope>NUCLEOTIDE SEQUENCE [LARGE SCALE GENOMIC DNA]</scope>
    <source>
        <strain evidence="4 5">TISTR 2452</strain>
    </source>
</reference>
<dbReference type="InterPro" id="IPR029787">
    <property type="entry name" value="Nucleotide_cyclase"/>
</dbReference>
<protein>
    <submittedName>
        <fullName evidence="4">Diguanylate cyclase domain-containing protein</fullName>
        <ecNumber evidence="4">2.7.7.65</ecNumber>
    </submittedName>
</protein>
<feature type="transmembrane region" description="Helical" evidence="1">
    <location>
        <begin position="66"/>
        <end position="85"/>
    </location>
</feature>
<proteinExistence type="predicted"/>
<dbReference type="EMBL" id="JBHMDO010000003">
    <property type="protein sequence ID" value="MFB9324745.1"/>
    <property type="molecule type" value="Genomic_DNA"/>
</dbReference>
<organism evidence="4 5">
    <name type="scientific">Paenibacillus aurantiacus</name>
    <dbReference type="NCBI Taxonomy" id="1936118"/>
    <lineage>
        <taxon>Bacteria</taxon>
        <taxon>Bacillati</taxon>
        <taxon>Bacillota</taxon>
        <taxon>Bacilli</taxon>
        <taxon>Bacillales</taxon>
        <taxon>Paenibacillaceae</taxon>
        <taxon>Paenibacillus</taxon>
    </lineage>
</organism>
<keyword evidence="4" id="KW-0808">Transferase</keyword>
<dbReference type="SMART" id="SM00267">
    <property type="entry name" value="GGDEF"/>
    <property type="match status" value="1"/>
</dbReference>
<feature type="transmembrane region" description="Helical" evidence="1">
    <location>
        <begin position="105"/>
        <end position="123"/>
    </location>
</feature>
<comment type="caution">
    <text evidence="4">The sequence shown here is derived from an EMBL/GenBank/DDBJ whole genome shotgun (WGS) entry which is preliminary data.</text>
</comment>
<feature type="domain" description="GGDEF" evidence="3">
    <location>
        <begin position="393"/>
        <end position="527"/>
    </location>
</feature>
<evidence type="ECO:0000313" key="4">
    <source>
        <dbReference type="EMBL" id="MFB9324745.1"/>
    </source>
</evidence>
<dbReference type="SMART" id="SM00091">
    <property type="entry name" value="PAS"/>
    <property type="match status" value="1"/>
</dbReference>
<dbReference type="InterPro" id="IPR013767">
    <property type="entry name" value="PAS_fold"/>
</dbReference>
<dbReference type="Gene3D" id="3.30.450.20">
    <property type="entry name" value="PAS domain"/>
    <property type="match status" value="1"/>
</dbReference>
<dbReference type="EC" id="2.7.7.65" evidence="4"/>
<feature type="transmembrane region" description="Helical" evidence="1">
    <location>
        <begin position="183"/>
        <end position="201"/>
    </location>
</feature>
<dbReference type="SUPFAM" id="SSF55785">
    <property type="entry name" value="PYP-like sensor domain (PAS domain)"/>
    <property type="match status" value="1"/>
</dbReference>
<feature type="transmembrane region" description="Helical" evidence="1">
    <location>
        <begin position="36"/>
        <end position="54"/>
    </location>
</feature>
<dbReference type="Pfam" id="PF00989">
    <property type="entry name" value="PAS"/>
    <property type="match status" value="1"/>
</dbReference>
<accession>A0ABV5KHN8</accession>
<dbReference type="CDD" id="cd00130">
    <property type="entry name" value="PAS"/>
    <property type="match status" value="1"/>
</dbReference>
<evidence type="ECO:0000259" key="2">
    <source>
        <dbReference type="PROSITE" id="PS50112"/>
    </source>
</evidence>
<dbReference type="InterPro" id="IPR000160">
    <property type="entry name" value="GGDEF_dom"/>
</dbReference>
<dbReference type="RefSeq" id="WP_377489193.1">
    <property type="nucleotide sequence ID" value="NZ_JBHMDO010000003.1"/>
</dbReference>
<name>A0ABV5KHN8_9BACL</name>
<evidence type="ECO:0000256" key="1">
    <source>
        <dbReference type="SAM" id="Phobius"/>
    </source>
</evidence>
<keyword evidence="5" id="KW-1185">Reference proteome</keyword>
<dbReference type="GO" id="GO:0052621">
    <property type="term" value="F:diguanylate cyclase activity"/>
    <property type="evidence" value="ECO:0007669"/>
    <property type="project" value="UniProtKB-EC"/>
</dbReference>
<dbReference type="InterPro" id="IPR052155">
    <property type="entry name" value="Biofilm_reg_signaling"/>
</dbReference>
<keyword evidence="1" id="KW-0472">Membrane</keyword>
<evidence type="ECO:0000259" key="3">
    <source>
        <dbReference type="PROSITE" id="PS50887"/>
    </source>
</evidence>
<dbReference type="SUPFAM" id="SSF55073">
    <property type="entry name" value="Nucleotide cyclase"/>
    <property type="match status" value="1"/>
</dbReference>
<dbReference type="InterPro" id="IPR035965">
    <property type="entry name" value="PAS-like_dom_sf"/>
</dbReference>
<dbReference type="Gene3D" id="3.30.70.270">
    <property type="match status" value="1"/>
</dbReference>
<evidence type="ECO:0000313" key="5">
    <source>
        <dbReference type="Proteomes" id="UP001589747"/>
    </source>
</evidence>
<feature type="transmembrane region" description="Helical" evidence="1">
    <location>
        <begin position="6"/>
        <end position="27"/>
    </location>
</feature>
<dbReference type="NCBIfam" id="TIGR00254">
    <property type="entry name" value="GGDEF"/>
    <property type="match status" value="1"/>
</dbReference>
<feature type="transmembrane region" description="Helical" evidence="1">
    <location>
        <begin position="143"/>
        <end position="163"/>
    </location>
</feature>
<dbReference type="Pfam" id="PF00990">
    <property type="entry name" value="GGDEF"/>
    <property type="match status" value="1"/>
</dbReference>
<feature type="domain" description="PAS" evidence="2">
    <location>
        <begin position="238"/>
        <end position="280"/>
    </location>
</feature>
<sequence length="540" mass="62775">MNNYVFFFLLYLLPAFFSFYLGVEILFRDRNLIHRLAAAIAFITTVSFVIDYFMTVLPQAAVEVLLIQWKMPLSMLTISLDLWFYMETFRPKATRVARKYRAIRWVVPITLPLMYVLMVLYNNVLYPDPIAYAIERNIFFTNWLGQVVNLLMIAYILAILIELYLASRRAGKEEKDERKKIRILLVGILVMLAVIVFSNVLRNLRLVPHGMNIEDFGPLFEMICIRYVMVKYNFLPAYHMRFKVVFHNSPHGIFIIDERGIIHDANEAAGRLVGREAPELRETPLAGLFDVEHYGEYRELMGIFSNKAPRKEKETVWQTHRRERIYVVYNVELMEFEKERLLCLSVRDVTEFKQVQTQLVHLAYHDPLTGLYNRFYYHEKITDEIARAAKNGQQLALVLLDLDKFKAVNDTYGHMAGDDVLRHVARAIGRVENPDVFSARLGGDEFAILLRHVESRDRIVDYMSRVLEGIREPVSIEGHLVSVGTSAGVSLFPDDGQDLNTLYRRSDLALYRSKGAEVRGRLEFYTKRLELTDETSGTDR</sequence>
<keyword evidence="4" id="KW-0548">Nucleotidyltransferase</keyword>
<gene>
    <name evidence="4" type="ORF">ACFFSY_02175</name>
</gene>